<feature type="region of interest" description="Disordered" evidence="1">
    <location>
        <begin position="330"/>
        <end position="432"/>
    </location>
</feature>
<dbReference type="PANTHER" id="PTHR46364">
    <property type="entry name" value="OS08G0421900 PROTEIN"/>
    <property type="match status" value="1"/>
</dbReference>
<dbReference type="Gene3D" id="2.30.30.490">
    <property type="match status" value="1"/>
</dbReference>
<dbReference type="SUPFAM" id="SSF57903">
    <property type="entry name" value="FYVE/PHD zinc finger"/>
    <property type="match status" value="1"/>
</dbReference>
<evidence type="ECO:0000256" key="1">
    <source>
        <dbReference type="SAM" id="MobiDB-lite"/>
    </source>
</evidence>
<dbReference type="CDD" id="cd04370">
    <property type="entry name" value="BAH"/>
    <property type="match status" value="1"/>
</dbReference>
<feature type="domain" description="BAH" evidence="2">
    <location>
        <begin position="144"/>
        <end position="283"/>
    </location>
</feature>
<dbReference type="InterPro" id="IPR011011">
    <property type="entry name" value="Znf_FYVE_PHD"/>
</dbReference>
<protein>
    <recommendedName>
        <fullName evidence="2">BAH domain-containing protein</fullName>
    </recommendedName>
</protein>
<dbReference type="Pfam" id="PF01426">
    <property type="entry name" value="BAH"/>
    <property type="match status" value="1"/>
</dbReference>
<feature type="region of interest" description="Disordered" evidence="1">
    <location>
        <begin position="1"/>
        <end position="71"/>
    </location>
</feature>
<dbReference type="InterPro" id="IPR001025">
    <property type="entry name" value="BAH_dom"/>
</dbReference>
<dbReference type="Gene3D" id="3.30.40.10">
    <property type="entry name" value="Zinc/RING finger domain, C3HC4 (zinc finger)"/>
    <property type="match status" value="1"/>
</dbReference>
<evidence type="ECO:0000313" key="3">
    <source>
        <dbReference type="EMBL" id="KAH6604703.1"/>
    </source>
</evidence>
<dbReference type="AlphaFoldDB" id="A0A9P8TTW1"/>
<evidence type="ECO:0000259" key="2">
    <source>
        <dbReference type="PROSITE" id="PS51038"/>
    </source>
</evidence>
<organism evidence="3 4">
    <name type="scientific">Trichoderma cornu-damae</name>
    <dbReference type="NCBI Taxonomy" id="654480"/>
    <lineage>
        <taxon>Eukaryota</taxon>
        <taxon>Fungi</taxon>
        <taxon>Dikarya</taxon>
        <taxon>Ascomycota</taxon>
        <taxon>Pezizomycotina</taxon>
        <taxon>Sordariomycetes</taxon>
        <taxon>Hypocreomycetidae</taxon>
        <taxon>Hypocreales</taxon>
        <taxon>Hypocreaceae</taxon>
        <taxon>Trichoderma</taxon>
    </lineage>
</organism>
<evidence type="ECO:0000313" key="4">
    <source>
        <dbReference type="Proteomes" id="UP000827724"/>
    </source>
</evidence>
<reference evidence="3" key="1">
    <citation type="submission" date="2021-08" db="EMBL/GenBank/DDBJ databases">
        <title>Chromosome-Level Trichoderma cornu-damae using Hi-C Data.</title>
        <authorList>
            <person name="Kim C.S."/>
        </authorList>
    </citation>
    <scope>NUCLEOTIDE SEQUENCE</scope>
    <source>
        <strain evidence="3">KA19-0412C</strain>
    </source>
</reference>
<keyword evidence="4" id="KW-1185">Reference proteome</keyword>
<proteinExistence type="predicted"/>
<feature type="compositionally biased region" description="Basic residues" evidence="1">
    <location>
        <begin position="416"/>
        <end position="427"/>
    </location>
</feature>
<comment type="caution">
    <text evidence="3">The sequence shown here is derived from an EMBL/GenBank/DDBJ whole genome shotgun (WGS) entry which is preliminary data.</text>
</comment>
<feature type="compositionally biased region" description="Basic and acidic residues" evidence="1">
    <location>
        <begin position="330"/>
        <end position="353"/>
    </location>
</feature>
<dbReference type="InterPro" id="IPR043151">
    <property type="entry name" value="BAH_sf"/>
</dbReference>
<feature type="region of interest" description="Disordered" evidence="1">
    <location>
        <begin position="110"/>
        <end position="132"/>
    </location>
</feature>
<gene>
    <name evidence="3" type="ORF">Trco_006410</name>
</gene>
<feature type="compositionally biased region" description="Basic and acidic residues" evidence="1">
    <location>
        <begin position="39"/>
        <end position="49"/>
    </location>
</feature>
<dbReference type="InterPro" id="IPR013083">
    <property type="entry name" value="Znf_RING/FYVE/PHD"/>
</dbReference>
<name>A0A9P8TTW1_9HYPO</name>
<dbReference type="Proteomes" id="UP000827724">
    <property type="component" value="Unassembled WGS sequence"/>
</dbReference>
<dbReference type="GO" id="GO:0003682">
    <property type="term" value="F:chromatin binding"/>
    <property type="evidence" value="ECO:0007669"/>
    <property type="project" value="InterPro"/>
</dbReference>
<dbReference type="EMBL" id="JAIWOZ010000005">
    <property type="protein sequence ID" value="KAH6604703.1"/>
    <property type="molecule type" value="Genomic_DNA"/>
</dbReference>
<sequence>MSSKSRKRSRPAPDGAAPNGAIADENRADCPFTVAVVSEPERSDRDGGPKSKKRKHDKSEEDTNKKVQMQGAVFHPEGKFKTNQSMKLYYAVDPRKQWLDMTRYNSFVRKSRSRTSRSLNAPAASGGADQNASDRAFTRAVNGVKYYTEDFVYVANEATMERQNSLPAGATKVAKKAEYWVARILEVRASDEHHVYARVYWMYWPEELPLGTLDGRKQVAGRQAYHGQHELIASNHMDIINVVSVVMGVNVKQWIESNDDDIQESLYWRQAFNCRTSELSSVALVCKCRTPANPDKTLVGCSNKTCEEWMHYDCLLANVLARVYDRLGTDTPHKSEKPVIKEETKEEPKEGTRGDLPYRLLSPSVEGEDRKSPIDASSEIKDQVLVKQRDDESSKATETPTPAPPHPSDKSSKSASAKRGKRKKPSKKPWEGLFEATLKMNEGPTVWEITDLREGVEGGEKKWTEQALCLLCHTVIE</sequence>
<dbReference type="OrthoDB" id="10259622at2759"/>
<accession>A0A9P8TTW1</accession>
<feature type="compositionally biased region" description="Basic residues" evidence="1">
    <location>
        <begin position="1"/>
        <end position="10"/>
    </location>
</feature>
<dbReference type="PROSITE" id="PS51038">
    <property type="entry name" value="BAH"/>
    <property type="match status" value="1"/>
</dbReference>
<feature type="compositionally biased region" description="Basic and acidic residues" evidence="1">
    <location>
        <begin position="367"/>
        <end position="395"/>
    </location>
</feature>